<dbReference type="FunFam" id="3.40.80.10:FF:000001">
    <property type="entry name" value="Peptidoglycan recognition protein 1"/>
    <property type="match status" value="1"/>
</dbReference>
<keyword evidence="4" id="KW-1133">Transmembrane helix</keyword>
<name>A0A0V0GCK9_TRIDM</name>
<evidence type="ECO:0000256" key="2">
    <source>
        <dbReference type="ARBA" id="ARBA00022588"/>
    </source>
</evidence>
<feature type="non-terminal residue" evidence="7">
    <location>
        <position position="1"/>
    </location>
</feature>
<dbReference type="GO" id="GO:0008745">
    <property type="term" value="F:N-acetylmuramoyl-L-alanine amidase activity"/>
    <property type="evidence" value="ECO:0007669"/>
    <property type="project" value="InterPro"/>
</dbReference>
<sequence>DNVMEGLVLAENIETDNVQWIDSKEIILLPKDLELGNCSSEDDADTKSTVSITDNEEISPNQLENNIGQLNITSCSGVHVGNQAYYHGDVTIQQYVLKSKDAVHALPCDVKGQITFIAESDKEGNKNLKSILSSVRCRYLWYIFIMVLVLIGAAVALILLLPSQNDEEWDSEMSANSSLLLYSREEWQAQPSRGKVKLLKEDPPHYVIIAHTAGGNCTSFNTCSQKVRDIQYDHMGRGWDDLGMHFLVGGDGAAYTGLGWGKYGSHTIPFNRRSIAIYFIGNFMFVLPPKRQIRAAKLLIEEGVRLGKIASDYKLFAHKQVWATESPGAKLIEDMKKWPHWTSYEKSDELKI</sequence>
<accession>A0A0V0GCK9</accession>
<dbReference type="Gene3D" id="3.40.80.10">
    <property type="entry name" value="Peptidoglycan recognition protein-like"/>
    <property type="match status" value="1"/>
</dbReference>
<protein>
    <submittedName>
        <fullName evidence="7">Putative peptidoglycan recognition protein lc isoform a</fullName>
    </submittedName>
</protein>
<evidence type="ECO:0000256" key="4">
    <source>
        <dbReference type="SAM" id="Phobius"/>
    </source>
</evidence>
<dbReference type="PANTHER" id="PTHR11022">
    <property type="entry name" value="PEPTIDOGLYCAN RECOGNITION PROTEIN"/>
    <property type="match status" value="1"/>
</dbReference>
<keyword evidence="3" id="KW-0391">Immunity</keyword>
<dbReference type="Pfam" id="PF01510">
    <property type="entry name" value="Amidase_2"/>
    <property type="match status" value="1"/>
</dbReference>
<evidence type="ECO:0000256" key="3">
    <source>
        <dbReference type="ARBA" id="ARBA00022859"/>
    </source>
</evidence>
<dbReference type="InterPro" id="IPR015510">
    <property type="entry name" value="PGRP"/>
</dbReference>
<feature type="domain" description="N-acetylmuramoyl-L-alanine amidase" evidence="5">
    <location>
        <begin position="193"/>
        <end position="328"/>
    </location>
</feature>
<proteinExistence type="inferred from homology"/>
<dbReference type="GO" id="GO:0009253">
    <property type="term" value="P:peptidoglycan catabolic process"/>
    <property type="evidence" value="ECO:0007669"/>
    <property type="project" value="InterPro"/>
</dbReference>
<dbReference type="CDD" id="cd06583">
    <property type="entry name" value="PGRP"/>
    <property type="match status" value="1"/>
</dbReference>
<evidence type="ECO:0000259" key="5">
    <source>
        <dbReference type="SMART" id="SM00644"/>
    </source>
</evidence>
<dbReference type="InterPro" id="IPR036505">
    <property type="entry name" value="Amidase/PGRP_sf"/>
</dbReference>
<reference evidence="7" key="1">
    <citation type="journal article" date="2018" name="J. Proteomics">
        <title>Exploring the molecular complexity of Triatoma dimidiata sialome.</title>
        <authorList>
            <person name="Santiago P.B."/>
            <person name="de Araujo C.N."/>
            <person name="Charneau S."/>
            <person name="Bastos I.M.D."/>
            <person name="Assumpcao T.C.F."/>
            <person name="Queiroz R.M.L."/>
            <person name="Praca Y.R."/>
            <person name="Cordeiro T.M."/>
            <person name="Garcia C.H.S."/>
            <person name="da Silva I.G."/>
            <person name="Raiol T."/>
            <person name="Motta F.N."/>
            <person name="de Araujo Oliveira J.V."/>
            <person name="de Sousa M.V."/>
            <person name="Ribeiro J.M.C."/>
            <person name="de Santana J.M."/>
        </authorList>
    </citation>
    <scope>NUCLEOTIDE SEQUENCE</scope>
    <source>
        <strain evidence="7">Santander</strain>
        <tissue evidence="7">Salivary glands</tissue>
    </source>
</reference>
<evidence type="ECO:0000259" key="6">
    <source>
        <dbReference type="SMART" id="SM00701"/>
    </source>
</evidence>
<dbReference type="EMBL" id="GECL01000273">
    <property type="protein sequence ID" value="JAP05851.1"/>
    <property type="molecule type" value="Transcribed_RNA"/>
</dbReference>
<dbReference type="InterPro" id="IPR006619">
    <property type="entry name" value="PGRP_domain_met/bac"/>
</dbReference>
<evidence type="ECO:0000313" key="7">
    <source>
        <dbReference type="EMBL" id="JAP05851.1"/>
    </source>
</evidence>
<dbReference type="GO" id="GO:0008270">
    <property type="term" value="F:zinc ion binding"/>
    <property type="evidence" value="ECO:0007669"/>
    <property type="project" value="InterPro"/>
</dbReference>
<evidence type="ECO:0000256" key="1">
    <source>
        <dbReference type="ARBA" id="ARBA00007553"/>
    </source>
</evidence>
<keyword evidence="4" id="KW-0812">Transmembrane</keyword>
<dbReference type="PANTHER" id="PTHR11022:SF41">
    <property type="entry name" value="PEPTIDOGLYCAN-RECOGNITION PROTEIN LC-RELATED"/>
    <property type="match status" value="1"/>
</dbReference>
<dbReference type="InterPro" id="IPR002502">
    <property type="entry name" value="Amidase_domain"/>
</dbReference>
<dbReference type="AlphaFoldDB" id="A0A0V0GCK9"/>
<feature type="transmembrane region" description="Helical" evidence="4">
    <location>
        <begin position="139"/>
        <end position="161"/>
    </location>
</feature>
<dbReference type="GO" id="GO:0045087">
    <property type="term" value="P:innate immune response"/>
    <property type="evidence" value="ECO:0007669"/>
    <property type="project" value="UniProtKB-KW"/>
</dbReference>
<keyword evidence="4" id="KW-0472">Membrane</keyword>
<comment type="similarity">
    <text evidence="1">Belongs to the N-acetylmuramoyl-L-alanine amidase 2 family.</text>
</comment>
<keyword evidence="2" id="KW-0399">Innate immunity</keyword>
<dbReference type="SMART" id="SM00644">
    <property type="entry name" value="Ami_2"/>
    <property type="match status" value="1"/>
</dbReference>
<dbReference type="SUPFAM" id="SSF55846">
    <property type="entry name" value="N-acetylmuramoyl-L-alanine amidase-like"/>
    <property type="match status" value="1"/>
</dbReference>
<dbReference type="SMART" id="SM00701">
    <property type="entry name" value="PGRP"/>
    <property type="match status" value="1"/>
</dbReference>
<organism evidence="7">
    <name type="scientific">Triatoma dimidiata</name>
    <name type="common">Kissing bug</name>
    <name type="synonym">Meccus dimidiatus</name>
    <dbReference type="NCBI Taxonomy" id="72491"/>
    <lineage>
        <taxon>Eukaryota</taxon>
        <taxon>Metazoa</taxon>
        <taxon>Ecdysozoa</taxon>
        <taxon>Arthropoda</taxon>
        <taxon>Hexapoda</taxon>
        <taxon>Insecta</taxon>
        <taxon>Pterygota</taxon>
        <taxon>Neoptera</taxon>
        <taxon>Paraneoptera</taxon>
        <taxon>Hemiptera</taxon>
        <taxon>Heteroptera</taxon>
        <taxon>Panheteroptera</taxon>
        <taxon>Cimicomorpha</taxon>
        <taxon>Reduviidae</taxon>
        <taxon>Triatominae</taxon>
        <taxon>Triatoma</taxon>
    </lineage>
</organism>
<feature type="domain" description="Peptidoglycan recognition protein family" evidence="6">
    <location>
        <begin position="179"/>
        <end position="322"/>
    </location>
</feature>